<name>A0A6C0Y923_9GAMM</name>
<reference evidence="1 2" key="1">
    <citation type="submission" date="2019-09" db="EMBL/GenBank/DDBJ databases">
        <title>Non-baumannii Acinetobacter spp. carrying blaNDM-1 isolated in China.</title>
        <authorList>
            <person name="Cui C."/>
            <person name="Chen C."/>
            <person name="Sun J."/>
            <person name="Liu Y."/>
        </authorList>
    </citation>
    <scope>NUCLEOTIDE SEQUENCE [LARGE SCALE GENOMIC DNA]</scope>
    <source>
        <strain evidence="1 2">B18</strain>
        <plasmid evidence="2">pb18-3</plasmid>
    </source>
</reference>
<dbReference type="Proteomes" id="UP000503440">
    <property type="component" value="Plasmid pB18-3"/>
</dbReference>
<organism evidence="1 2">
    <name type="scientific">Acinetobacter indicus</name>
    <dbReference type="NCBI Taxonomy" id="756892"/>
    <lineage>
        <taxon>Bacteria</taxon>
        <taxon>Pseudomonadati</taxon>
        <taxon>Pseudomonadota</taxon>
        <taxon>Gammaproteobacteria</taxon>
        <taxon>Moraxellales</taxon>
        <taxon>Moraxellaceae</taxon>
        <taxon>Acinetobacter</taxon>
    </lineage>
</organism>
<protein>
    <submittedName>
        <fullName evidence="1">Uncharacterized protein</fullName>
    </submittedName>
</protein>
<dbReference type="AlphaFoldDB" id="A0A6C0Y923"/>
<evidence type="ECO:0000313" key="2">
    <source>
        <dbReference type="Proteomes" id="UP000503440"/>
    </source>
</evidence>
<gene>
    <name evidence="1" type="ORF">FSC09_17200</name>
</gene>
<keyword evidence="1" id="KW-0614">Plasmid</keyword>
<accession>A0A6C0Y923</accession>
<dbReference type="EMBL" id="CP044458">
    <property type="protein sequence ID" value="QIC72095.1"/>
    <property type="molecule type" value="Genomic_DNA"/>
</dbReference>
<geneLocation type="plasmid" evidence="2">
    <name>pb18-3</name>
</geneLocation>
<proteinExistence type="predicted"/>
<evidence type="ECO:0000313" key="1">
    <source>
        <dbReference type="EMBL" id="QIC72095.1"/>
    </source>
</evidence>
<sequence length="108" mass="12538">MNIQAQHQDFLTAHGLFVLDQLPDDIQQIAIQNVMDAEHKGFIQDIANARAAIKKDLHACINNSHFIRELHSNRSKLKCPKYRRSFVLNNLCEFRADGTYYTYADIEF</sequence>